<evidence type="ECO:0000313" key="2">
    <source>
        <dbReference type="EMBL" id="KAJ5602722.1"/>
    </source>
</evidence>
<dbReference type="SUPFAM" id="SSF47769">
    <property type="entry name" value="SAM/Pointed domain"/>
    <property type="match status" value="1"/>
</dbReference>
<protein>
    <recommendedName>
        <fullName evidence="4">SAM domain-containing protein</fullName>
    </recommendedName>
</protein>
<accession>A0AAD6E7D7</accession>
<comment type="caution">
    <text evidence="2">The sequence shown here is derived from an EMBL/GenBank/DDBJ whole genome shotgun (WGS) entry which is preliminary data.</text>
</comment>
<dbReference type="GeneID" id="81586977"/>
<keyword evidence="3" id="KW-1185">Reference proteome</keyword>
<dbReference type="InterPro" id="IPR013761">
    <property type="entry name" value="SAM/pointed_sf"/>
</dbReference>
<feature type="region of interest" description="Disordered" evidence="1">
    <location>
        <begin position="165"/>
        <end position="184"/>
    </location>
</feature>
<organism evidence="2 3">
    <name type="scientific">Penicillium hordei</name>
    <dbReference type="NCBI Taxonomy" id="40994"/>
    <lineage>
        <taxon>Eukaryota</taxon>
        <taxon>Fungi</taxon>
        <taxon>Dikarya</taxon>
        <taxon>Ascomycota</taxon>
        <taxon>Pezizomycotina</taxon>
        <taxon>Eurotiomycetes</taxon>
        <taxon>Eurotiomycetidae</taxon>
        <taxon>Eurotiales</taxon>
        <taxon>Aspergillaceae</taxon>
        <taxon>Penicillium</taxon>
    </lineage>
</organism>
<dbReference type="Gene3D" id="1.10.150.50">
    <property type="entry name" value="Transcription Factor, Ets-1"/>
    <property type="match status" value="1"/>
</dbReference>
<feature type="compositionally biased region" description="Low complexity" evidence="1">
    <location>
        <begin position="172"/>
        <end position="184"/>
    </location>
</feature>
<name>A0AAD6E7D7_9EURO</name>
<proteinExistence type="predicted"/>
<feature type="region of interest" description="Disordered" evidence="1">
    <location>
        <begin position="86"/>
        <end position="159"/>
    </location>
</feature>
<evidence type="ECO:0008006" key="4">
    <source>
        <dbReference type="Google" id="ProtNLM"/>
    </source>
</evidence>
<dbReference type="Proteomes" id="UP001213799">
    <property type="component" value="Unassembled WGS sequence"/>
</dbReference>
<gene>
    <name evidence="2" type="ORF">N7537_005678</name>
</gene>
<evidence type="ECO:0000313" key="3">
    <source>
        <dbReference type="Proteomes" id="UP001213799"/>
    </source>
</evidence>
<feature type="compositionally biased region" description="Low complexity" evidence="1">
    <location>
        <begin position="125"/>
        <end position="141"/>
    </location>
</feature>
<reference evidence="2" key="1">
    <citation type="journal article" date="2023" name="IMA Fungus">
        <title>Comparative genomic study of the Penicillium genus elucidates a diverse pangenome and 15 lateral gene transfer events.</title>
        <authorList>
            <person name="Petersen C."/>
            <person name="Sorensen T."/>
            <person name="Nielsen M.R."/>
            <person name="Sondergaard T.E."/>
            <person name="Sorensen J.L."/>
            <person name="Fitzpatrick D.A."/>
            <person name="Frisvad J.C."/>
            <person name="Nielsen K.L."/>
        </authorList>
    </citation>
    <scope>NUCLEOTIDE SEQUENCE</scope>
    <source>
        <strain evidence="2">IBT 12815</strain>
    </source>
</reference>
<reference evidence="2" key="2">
    <citation type="submission" date="2023-01" db="EMBL/GenBank/DDBJ databases">
        <authorList>
            <person name="Petersen C."/>
        </authorList>
    </citation>
    <scope>NUCLEOTIDE SEQUENCE</scope>
    <source>
        <strain evidence="2">IBT 12815</strain>
    </source>
</reference>
<sequence>MSSSKDPQDWTVDELVTFLCRDKPGQWSYNLACPDLVALEISLRENMISGSGFLLFNDHYVKELGIKVIAHRQYLMQAKKWLQRRSPKFQARQQQQQRAPKALLSEDELSPEPLLDIIDSNTSLDNPINPTTPDDATNPNPLLDALSPAQTEKKKPRRMETTIIERPPPFFSPGTTFTSSTTCS</sequence>
<dbReference type="AlphaFoldDB" id="A0AAD6E7D7"/>
<dbReference type="RefSeq" id="XP_056752520.1">
    <property type="nucleotide sequence ID" value="XM_056896735.1"/>
</dbReference>
<feature type="compositionally biased region" description="Low complexity" evidence="1">
    <location>
        <begin position="90"/>
        <end position="99"/>
    </location>
</feature>
<evidence type="ECO:0000256" key="1">
    <source>
        <dbReference type="SAM" id="MobiDB-lite"/>
    </source>
</evidence>
<dbReference type="EMBL" id="JAQJAE010000003">
    <property type="protein sequence ID" value="KAJ5602722.1"/>
    <property type="molecule type" value="Genomic_DNA"/>
</dbReference>